<dbReference type="CDD" id="cd16913">
    <property type="entry name" value="YkuD_like"/>
    <property type="match status" value="1"/>
</dbReference>
<keyword evidence="4 6" id="KW-0573">Peptidoglycan synthesis</keyword>
<feature type="region of interest" description="Disordered" evidence="7">
    <location>
        <begin position="20"/>
        <end position="57"/>
    </location>
</feature>
<dbReference type="RefSeq" id="WP_091622675.1">
    <property type="nucleotide sequence ID" value="NZ_FOEF01000015.1"/>
</dbReference>
<feature type="compositionally biased region" description="Pro residues" evidence="7">
    <location>
        <begin position="26"/>
        <end position="56"/>
    </location>
</feature>
<dbReference type="STRING" id="394193.SAMN04489732_11544"/>
<proteinExistence type="predicted"/>
<dbReference type="GO" id="GO:0005576">
    <property type="term" value="C:extracellular region"/>
    <property type="evidence" value="ECO:0007669"/>
    <property type="project" value="TreeGrafter"/>
</dbReference>
<evidence type="ECO:0000313" key="11">
    <source>
        <dbReference type="Proteomes" id="UP000198582"/>
    </source>
</evidence>
<dbReference type="Pfam" id="PF03734">
    <property type="entry name" value="YkuD"/>
    <property type="match status" value="1"/>
</dbReference>
<accession>A0A1H8YF43</accession>
<dbReference type="UniPathway" id="UPA00219"/>
<keyword evidence="5 6" id="KW-0961">Cell wall biogenesis/degradation</keyword>
<dbReference type="PROSITE" id="PS51257">
    <property type="entry name" value="PROKAR_LIPOPROTEIN"/>
    <property type="match status" value="1"/>
</dbReference>
<dbReference type="PROSITE" id="PS52029">
    <property type="entry name" value="LD_TPASE"/>
    <property type="match status" value="1"/>
</dbReference>
<protein>
    <submittedName>
        <fullName evidence="10">L,D-transpeptidase catalytic domain</fullName>
    </submittedName>
</protein>
<evidence type="ECO:0000256" key="1">
    <source>
        <dbReference type="ARBA" id="ARBA00004752"/>
    </source>
</evidence>
<dbReference type="Gene3D" id="2.40.440.10">
    <property type="entry name" value="L,D-transpeptidase catalytic domain-like"/>
    <property type="match status" value="1"/>
</dbReference>
<dbReference type="GO" id="GO:0018104">
    <property type="term" value="P:peptidoglycan-protein cross-linking"/>
    <property type="evidence" value="ECO:0007669"/>
    <property type="project" value="TreeGrafter"/>
</dbReference>
<feature type="active site" description="Nucleophile" evidence="6">
    <location>
        <position position="144"/>
    </location>
</feature>
<dbReference type="OrthoDB" id="8887048at2"/>
<dbReference type="GO" id="GO:0071555">
    <property type="term" value="P:cell wall organization"/>
    <property type="evidence" value="ECO:0007669"/>
    <property type="project" value="UniProtKB-UniRule"/>
</dbReference>
<evidence type="ECO:0000256" key="8">
    <source>
        <dbReference type="SAM" id="SignalP"/>
    </source>
</evidence>
<dbReference type="SUPFAM" id="SSF141523">
    <property type="entry name" value="L,D-transpeptidase catalytic domain-like"/>
    <property type="match status" value="1"/>
</dbReference>
<dbReference type="InterPro" id="IPR005490">
    <property type="entry name" value="LD_TPept_cat_dom"/>
</dbReference>
<dbReference type="AlphaFoldDB" id="A0A1H8YF43"/>
<dbReference type="GO" id="GO:0008360">
    <property type="term" value="P:regulation of cell shape"/>
    <property type="evidence" value="ECO:0007669"/>
    <property type="project" value="UniProtKB-UniRule"/>
</dbReference>
<dbReference type="InterPro" id="IPR050979">
    <property type="entry name" value="LD-transpeptidase"/>
</dbReference>
<feature type="domain" description="L,D-TPase catalytic" evidence="9">
    <location>
        <begin position="61"/>
        <end position="168"/>
    </location>
</feature>
<dbReference type="InterPro" id="IPR038063">
    <property type="entry name" value="Transpep_catalytic_dom"/>
</dbReference>
<feature type="chain" id="PRO_5011565586" evidence="8">
    <location>
        <begin position="24"/>
        <end position="169"/>
    </location>
</feature>
<keyword evidence="11" id="KW-1185">Reference proteome</keyword>
<dbReference type="GO" id="GO:0016740">
    <property type="term" value="F:transferase activity"/>
    <property type="evidence" value="ECO:0007669"/>
    <property type="project" value="UniProtKB-KW"/>
</dbReference>
<evidence type="ECO:0000256" key="2">
    <source>
        <dbReference type="ARBA" id="ARBA00022679"/>
    </source>
</evidence>
<evidence type="ECO:0000313" key="10">
    <source>
        <dbReference type="EMBL" id="SEP50860.1"/>
    </source>
</evidence>
<name>A0A1H8YF43_9PSEU</name>
<keyword evidence="8" id="KW-0732">Signal</keyword>
<dbReference type="PANTHER" id="PTHR30582">
    <property type="entry name" value="L,D-TRANSPEPTIDASE"/>
    <property type="match status" value="1"/>
</dbReference>
<evidence type="ECO:0000256" key="5">
    <source>
        <dbReference type="ARBA" id="ARBA00023316"/>
    </source>
</evidence>
<dbReference type="Proteomes" id="UP000198582">
    <property type="component" value="Unassembled WGS sequence"/>
</dbReference>
<evidence type="ECO:0000256" key="6">
    <source>
        <dbReference type="PROSITE-ProRule" id="PRU01373"/>
    </source>
</evidence>
<keyword evidence="2" id="KW-0808">Transferase</keyword>
<organism evidence="10 11">
    <name type="scientific">Amycolatopsis saalfeldensis</name>
    <dbReference type="NCBI Taxonomy" id="394193"/>
    <lineage>
        <taxon>Bacteria</taxon>
        <taxon>Bacillati</taxon>
        <taxon>Actinomycetota</taxon>
        <taxon>Actinomycetes</taxon>
        <taxon>Pseudonocardiales</taxon>
        <taxon>Pseudonocardiaceae</taxon>
        <taxon>Amycolatopsis</taxon>
    </lineage>
</organism>
<gene>
    <name evidence="10" type="ORF">SAMN04489732_11544</name>
</gene>
<dbReference type="PANTHER" id="PTHR30582:SF33">
    <property type="entry name" value="EXPORTED PROTEIN"/>
    <property type="match status" value="1"/>
</dbReference>
<reference evidence="10 11" key="1">
    <citation type="submission" date="2016-10" db="EMBL/GenBank/DDBJ databases">
        <authorList>
            <person name="de Groot N.N."/>
        </authorList>
    </citation>
    <scope>NUCLEOTIDE SEQUENCE [LARGE SCALE GENOMIC DNA]</scope>
    <source>
        <strain evidence="10 11">DSM 44993</strain>
    </source>
</reference>
<keyword evidence="3 6" id="KW-0133">Cell shape</keyword>
<evidence type="ECO:0000256" key="3">
    <source>
        <dbReference type="ARBA" id="ARBA00022960"/>
    </source>
</evidence>
<evidence type="ECO:0000256" key="4">
    <source>
        <dbReference type="ARBA" id="ARBA00022984"/>
    </source>
</evidence>
<evidence type="ECO:0000256" key="7">
    <source>
        <dbReference type="SAM" id="MobiDB-lite"/>
    </source>
</evidence>
<sequence>MRAKTYAAGLLTAVAVTGCSAQAATEPPPPAPPSSLPAPPSTTPSPTPPPPPPSPPCSVKTGACASLSLRLAWLLKDGAVVHGPVPMEPGDAAQPTPAGTFRVAWKDKVHTSSEYGDPMPNSVFFAAGGIAFHAGPLDQPSHGCIHLTDADSTVFFNGLPVGAEVQVAA</sequence>
<feature type="signal peptide" evidence="8">
    <location>
        <begin position="1"/>
        <end position="23"/>
    </location>
</feature>
<feature type="active site" description="Proton donor/acceptor" evidence="6">
    <location>
        <position position="133"/>
    </location>
</feature>
<evidence type="ECO:0000259" key="9">
    <source>
        <dbReference type="PROSITE" id="PS52029"/>
    </source>
</evidence>
<dbReference type="GO" id="GO:0071972">
    <property type="term" value="F:peptidoglycan L,D-transpeptidase activity"/>
    <property type="evidence" value="ECO:0007669"/>
    <property type="project" value="TreeGrafter"/>
</dbReference>
<dbReference type="EMBL" id="FOEF01000015">
    <property type="protein sequence ID" value="SEP50860.1"/>
    <property type="molecule type" value="Genomic_DNA"/>
</dbReference>
<comment type="pathway">
    <text evidence="1 6">Cell wall biogenesis; peptidoglycan biosynthesis.</text>
</comment>